<feature type="domain" description="Nudix hydrolase" evidence="8">
    <location>
        <begin position="30"/>
        <end position="188"/>
    </location>
</feature>
<evidence type="ECO:0000256" key="7">
    <source>
        <dbReference type="RuleBase" id="RU003476"/>
    </source>
</evidence>
<protein>
    <submittedName>
        <fullName evidence="9">CoA pyrophosphatase</fullName>
    </submittedName>
</protein>
<dbReference type="PANTHER" id="PTHR12992">
    <property type="entry name" value="NUDIX HYDROLASE"/>
    <property type="match status" value="1"/>
</dbReference>
<evidence type="ECO:0000259" key="8">
    <source>
        <dbReference type="PROSITE" id="PS51462"/>
    </source>
</evidence>
<dbReference type="AlphaFoldDB" id="A0A2M9G4W5"/>
<evidence type="ECO:0000256" key="2">
    <source>
        <dbReference type="ARBA" id="ARBA00001946"/>
    </source>
</evidence>
<dbReference type="InterPro" id="IPR045121">
    <property type="entry name" value="CoAse"/>
</dbReference>
<keyword evidence="3" id="KW-0479">Metal-binding</keyword>
<accession>A0A2M9G4W5</accession>
<dbReference type="Pfam" id="PF00293">
    <property type="entry name" value="NUDIX"/>
    <property type="match status" value="1"/>
</dbReference>
<dbReference type="Gene3D" id="3.90.79.10">
    <property type="entry name" value="Nucleoside Triphosphate Pyrophosphohydrolase"/>
    <property type="match status" value="1"/>
</dbReference>
<evidence type="ECO:0000313" key="10">
    <source>
        <dbReference type="Proteomes" id="UP000229498"/>
    </source>
</evidence>
<comment type="caution">
    <text evidence="9">The sequence shown here is derived from an EMBL/GenBank/DDBJ whole genome shotgun (WGS) entry which is preliminary data.</text>
</comment>
<dbReference type="SUPFAM" id="SSF55811">
    <property type="entry name" value="Nudix"/>
    <property type="match status" value="1"/>
</dbReference>
<dbReference type="EMBL" id="PHIG01000018">
    <property type="protein sequence ID" value="PJK30759.1"/>
    <property type="molecule type" value="Genomic_DNA"/>
</dbReference>
<dbReference type="GO" id="GO:0010945">
    <property type="term" value="F:coenzyme A diphosphatase activity"/>
    <property type="evidence" value="ECO:0007669"/>
    <property type="project" value="InterPro"/>
</dbReference>
<gene>
    <name evidence="9" type="ORF">CVT23_05155</name>
</gene>
<dbReference type="InterPro" id="IPR020084">
    <property type="entry name" value="NUDIX_hydrolase_CS"/>
</dbReference>
<dbReference type="PRINTS" id="PR00502">
    <property type="entry name" value="NUDIXFAMILY"/>
</dbReference>
<evidence type="ECO:0000256" key="6">
    <source>
        <dbReference type="ARBA" id="ARBA00023211"/>
    </source>
</evidence>
<name>A0A2M9G4W5_9PROT</name>
<dbReference type="InterPro" id="IPR015797">
    <property type="entry name" value="NUDIX_hydrolase-like_dom_sf"/>
</dbReference>
<evidence type="ECO:0000313" key="9">
    <source>
        <dbReference type="EMBL" id="PJK30759.1"/>
    </source>
</evidence>
<keyword evidence="10" id="KW-1185">Reference proteome</keyword>
<evidence type="ECO:0000256" key="3">
    <source>
        <dbReference type="ARBA" id="ARBA00022723"/>
    </source>
</evidence>
<dbReference type="CDD" id="cd03426">
    <property type="entry name" value="NUDIX_CoAse_Nudt7"/>
    <property type="match status" value="1"/>
</dbReference>
<keyword evidence="4 7" id="KW-0378">Hydrolase</keyword>
<comment type="similarity">
    <text evidence="7">Belongs to the Nudix hydrolase family.</text>
</comment>
<dbReference type="Proteomes" id="UP000229498">
    <property type="component" value="Unassembled WGS sequence"/>
</dbReference>
<dbReference type="OrthoDB" id="9761969at2"/>
<sequence length="207" mass="22963">MDAAATGRLREHAARNLAGFERTPPNREPAKRAAVACLITHDDDGIPCFVITRRSSKLSSHKGQWALPGGRIDPGESVIEAALREVREEIGLHIPDADVLGRLDDYVTRSGYCIAPVVAWAGERPAFTLNPAEVQELHMLPLADLDREDSPQFVEIPESDRPVIRLPLMDNLIHAPTAAVLYQFREAALHGRPTRVAHYEQPVFAWK</sequence>
<evidence type="ECO:0000256" key="5">
    <source>
        <dbReference type="ARBA" id="ARBA00022842"/>
    </source>
</evidence>
<dbReference type="InterPro" id="IPR020476">
    <property type="entry name" value="Nudix_hydrolase"/>
</dbReference>
<dbReference type="PROSITE" id="PS51462">
    <property type="entry name" value="NUDIX"/>
    <property type="match status" value="1"/>
</dbReference>
<keyword evidence="5" id="KW-0460">Magnesium</keyword>
<dbReference type="InterPro" id="IPR000086">
    <property type="entry name" value="NUDIX_hydrolase_dom"/>
</dbReference>
<evidence type="ECO:0000256" key="1">
    <source>
        <dbReference type="ARBA" id="ARBA00001936"/>
    </source>
</evidence>
<dbReference type="PROSITE" id="PS00893">
    <property type="entry name" value="NUDIX_BOX"/>
    <property type="match status" value="1"/>
</dbReference>
<organism evidence="9 10">
    <name type="scientific">Minwuia thermotolerans</name>
    <dbReference type="NCBI Taxonomy" id="2056226"/>
    <lineage>
        <taxon>Bacteria</taxon>
        <taxon>Pseudomonadati</taxon>
        <taxon>Pseudomonadota</taxon>
        <taxon>Alphaproteobacteria</taxon>
        <taxon>Minwuiales</taxon>
        <taxon>Minwuiaceae</taxon>
        <taxon>Minwuia</taxon>
    </lineage>
</organism>
<keyword evidence="6" id="KW-0464">Manganese</keyword>
<comment type="cofactor">
    <cofactor evidence="1">
        <name>Mn(2+)</name>
        <dbReference type="ChEBI" id="CHEBI:29035"/>
    </cofactor>
</comment>
<dbReference type="PANTHER" id="PTHR12992:SF11">
    <property type="entry name" value="MITOCHONDRIAL COENZYME A DIPHOSPHATASE NUDT8"/>
    <property type="match status" value="1"/>
</dbReference>
<evidence type="ECO:0000256" key="4">
    <source>
        <dbReference type="ARBA" id="ARBA00022801"/>
    </source>
</evidence>
<comment type="cofactor">
    <cofactor evidence="2">
        <name>Mg(2+)</name>
        <dbReference type="ChEBI" id="CHEBI:18420"/>
    </cofactor>
</comment>
<dbReference type="GO" id="GO:0046872">
    <property type="term" value="F:metal ion binding"/>
    <property type="evidence" value="ECO:0007669"/>
    <property type="project" value="UniProtKB-KW"/>
</dbReference>
<reference evidence="9 10" key="1">
    <citation type="submission" date="2017-11" db="EMBL/GenBank/DDBJ databases">
        <title>Draft genome sequence of Rhizobiales bacterium SY3-13.</title>
        <authorList>
            <person name="Sun C."/>
        </authorList>
    </citation>
    <scope>NUCLEOTIDE SEQUENCE [LARGE SCALE GENOMIC DNA]</scope>
    <source>
        <strain evidence="9 10">SY3-13</strain>
    </source>
</reference>
<proteinExistence type="inferred from homology"/>